<evidence type="ECO:0000313" key="1">
    <source>
        <dbReference type="EMBL" id="MFB9631134.1"/>
    </source>
</evidence>
<dbReference type="InterPro" id="IPR015943">
    <property type="entry name" value="WD40/YVTN_repeat-like_dom_sf"/>
</dbReference>
<dbReference type="Proteomes" id="UP001589532">
    <property type="component" value="Unassembled WGS sequence"/>
</dbReference>
<dbReference type="EMBL" id="JBHMBW010000104">
    <property type="protein sequence ID" value="MFB9631134.1"/>
    <property type="molecule type" value="Genomic_DNA"/>
</dbReference>
<organism evidence="1 2">
    <name type="scientific">Nonomuraea helvata</name>
    <dbReference type="NCBI Taxonomy" id="37484"/>
    <lineage>
        <taxon>Bacteria</taxon>
        <taxon>Bacillati</taxon>
        <taxon>Actinomycetota</taxon>
        <taxon>Actinomycetes</taxon>
        <taxon>Streptosporangiales</taxon>
        <taxon>Streptosporangiaceae</taxon>
        <taxon>Nonomuraea</taxon>
    </lineage>
</organism>
<gene>
    <name evidence="1" type="ORF">ACFFSA_49420</name>
</gene>
<accession>A0ABV5SJG3</accession>
<reference evidence="1 2" key="1">
    <citation type="submission" date="2024-09" db="EMBL/GenBank/DDBJ databases">
        <authorList>
            <person name="Sun Q."/>
            <person name="Mori K."/>
        </authorList>
    </citation>
    <scope>NUCLEOTIDE SEQUENCE [LARGE SCALE GENOMIC DNA]</scope>
    <source>
        <strain evidence="1 2">JCM 3143</strain>
    </source>
</reference>
<evidence type="ECO:0008006" key="3">
    <source>
        <dbReference type="Google" id="ProtNLM"/>
    </source>
</evidence>
<dbReference type="Gene3D" id="2.130.10.10">
    <property type="entry name" value="YVTN repeat-like/Quinoprotein amine dehydrogenase"/>
    <property type="match status" value="1"/>
</dbReference>
<proteinExistence type="predicted"/>
<protein>
    <recommendedName>
        <fullName evidence="3">WD40 repeat domain-containing protein</fullName>
    </recommendedName>
</protein>
<name>A0ABV5SJG3_9ACTN</name>
<dbReference type="RefSeq" id="WP_344999539.1">
    <property type="nucleotide sequence ID" value="NZ_BAAAXV010000009.1"/>
</dbReference>
<sequence>MSGLAGIGRDEHALPAAEEAVTIYLDGQPVAVLGRWGGGFRVRDLTVNRDTGLQTTGSNGKPVRLVAATIVDGRPIAITTNDDWRDPPMKVWDVATAQQIGRLSMGTVGALAATTINGHPIAVAASHSTVAVWSLTTFDRISPDIEFPDSVTAVAATPQGHIIVCFDRDIAVLTATRSS</sequence>
<keyword evidence="2" id="KW-1185">Reference proteome</keyword>
<dbReference type="SUPFAM" id="SSF50969">
    <property type="entry name" value="YVTN repeat-like/Quinoprotein amine dehydrogenase"/>
    <property type="match status" value="1"/>
</dbReference>
<evidence type="ECO:0000313" key="2">
    <source>
        <dbReference type="Proteomes" id="UP001589532"/>
    </source>
</evidence>
<dbReference type="InterPro" id="IPR011044">
    <property type="entry name" value="Quino_amine_DH_bsu"/>
</dbReference>
<comment type="caution">
    <text evidence="1">The sequence shown here is derived from an EMBL/GenBank/DDBJ whole genome shotgun (WGS) entry which is preliminary data.</text>
</comment>